<dbReference type="PANTHER" id="PTHR35010">
    <property type="entry name" value="BLL4672 PROTEIN-RELATED"/>
    <property type="match status" value="1"/>
</dbReference>
<dbReference type="Gene3D" id="3.30.450.180">
    <property type="match status" value="1"/>
</dbReference>
<evidence type="ECO:0000259" key="2">
    <source>
        <dbReference type="Pfam" id="PF17765"/>
    </source>
</evidence>
<proteinExistence type="predicted"/>
<protein>
    <recommendedName>
        <fullName evidence="2">MmyB-like transcription regulator ligand binding domain-containing protein</fullName>
    </recommendedName>
</protein>
<dbReference type="Pfam" id="PF17765">
    <property type="entry name" value="MLTR_LBD"/>
    <property type="match status" value="1"/>
</dbReference>
<dbReference type="Proteomes" id="UP001052655">
    <property type="component" value="Unassembled WGS sequence"/>
</dbReference>
<dbReference type="InterPro" id="IPR041413">
    <property type="entry name" value="MLTR_LBD"/>
</dbReference>
<dbReference type="PANTHER" id="PTHR35010:SF2">
    <property type="entry name" value="BLL4672 PROTEIN"/>
    <property type="match status" value="1"/>
</dbReference>
<organism evidence="3 4">
    <name type="scientific">Streptomyces daghestanicus</name>
    <dbReference type="NCBI Taxonomy" id="66885"/>
    <lineage>
        <taxon>Bacteria</taxon>
        <taxon>Bacillati</taxon>
        <taxon>Actinomycetota</taxon>
        <taxon>Actinomycetes</taxon>
        <taxon>Kitasatosporales</taxon>
        <taxon>Streptomycetaceae</taxon>
        <taxon>Streptomyces</taxon>
    </lineage>
</organism>
<feature type="domain" description="MmyB-like transcription regulator ligand binding" evidence="2">
    <location>
        <begin position="21"/>
        <end position="134"/>
    </location>
</feature>
<evidence type="ECO:0000313" key="3">
    <source>
        <dbReference type="EMBL" id="GHI31286.1"/>
    </source>
</evidence>
<sequence>MPSSTATDVGFWRPSAVSRAVRAVFATPPSGAGRASLFPFAADGAALVADLRLTRAAYPGEKEIEDLVEEARRAGAGFGELWATATLGTRLGGTKRVRHPLVGELVLDSDVLKVPDHDMRIMTFTAEPGTPDAEGPDRLRAAAEGADVSV</sequence>
<gene>
    <name evidence="3" type="ORF">Sdagh_30160</name>
</gene>
<evidence type="ECO:0000313" key="4">
    <source>
        <dbReference type="Proteomes" id="UP001052655"/>
    </source>
</evidence>
<comment type="caution">
    <text evidence="3">The sequence shown here is derived from an EMBL/GenBank/DDBJ whole genome shotgun (WGS) entry which is preliminary data.</text>
</comment>
<dbReference type="EMBL" id="BNDX01000008">
    <property type="protein sequence ID" value="GHI31286.1"/>
    <property type="molecule type" value="Genomic_DNA"/>
</dbReference>
<accession>A0ABQ3Q1Y8</accession>
<reference evidence="3" key="1">
    <citation type="submission" date="2024-05" db="EMBL/GenBank/DDBJ databases">
        <title>Whole genome shotgun sequence of Streptomyces daghestanicus NBRC 12762.</title>
        <authorList>
            <person name="Komaki H."/>
            <person name="Tamura T."/>
        </authorList>
    </citation>
    <scope>NUCLEOTIDE SEQUENCE</scope>
    <source>
        <strain evidence="3">NBRC 12762</strain>
    </source>
</reference>
<keyword evidence="4" id="KW-1185">Reference proteome</keyword>
<evidence type="ECO:0000256" key="1">
    <source>
        <dbReference type="SAM" id="MobiDB-lite"/>
    </source>
</evidence>
<feature type="region of interest" description="Disordered" evidence="1">
    <location>
        <begin position="126"/>
        <end position="150"/>
    </location>
</feature>
<name>A0ABQ3Q1Y8_9ACTN</name>